<evidence type="ECO:0000313" key="5">
    <source>
        <dbReference type="Proteomes" id="UP000231702"/>
    </source>
</evidence>
<dbReference type="PANTHER" id="PTHR43194:SF2">
    <property type="entry name" value="PEROXISOMAL MEMBRANE PROTEIN LPX1"/>
    <property type="match status" value="1"/>
</dbReference>
<dbReference type="SUPFAM" id="SSF53474">
    <property type="entry name" value="alpha/beta-Hydrolases"/>
    <property type="match status" value="1"/>
</dbReference>
<dbReference type="AlphaFoldDB" id="A0A285HV81"/>
<name>A0A285HV81_9RHOB</name>
<evidence type="ECO:0000259" key="1">
    <source>
        <dbReference type="Pfam" id="PF12697"/>
    </source>
</evidence>
<gene>
    <name evidence="2" type="ORF">CVM39_12745</name>
    <name evidence="3" type="ORF">SAMN06297129_0612</name>
</gene>
<dbReference type="RefSeq" id="WP_097144383.1">
    <property type="nucleotide sequence ID" value="NZ_OBEA01000001.1"/>
</dbReference>
<reference evidence="2 5" key="2">
    <citation type="journal article" date="2018" name="Int. J. Syst. Evol. Microbiol.">
        <title>Pseudooceanicola lipolyticus sp. nov., a marine alphaproteobacterium, reclassification of Oceanicola flagellatus as Pseudooceanicola flagellatus comb. nov. and emended description of the genus Pseudooceanicola.</title>
        <authorList>
            <person name="Huang M.-M."/>
            <person name="Guo L.-L."/>
            <person name="Wu Y.-H."/>
            <person name="Lai Q.-L."/>
            <person name="Shao Z.-Z."/>
            <person name="Wang C.-S."/>
            <person name="Wu M."/>
            <person name="Xu X.-W."/>
        </authorList>
    </citation>
    <scope>NUCLEOTIDE SEQUENCE [LARGE SCALE GENOMIC DNA]</scope>
    <source>
        <strain evidence="2 5">Ar-45</strain>
    </source>
</reference>
<dbReference type="EMBL" id="PGTD01000017">
    <property type="protein sequence ID" value="PJE27453.1"/>
    <property type="molecule type" value="Genomic_DNA"/>
</dbReference>
<dbReference type="PANTHER" id="PTHR43194">
    <property type="entry name" value="HYDROLASE ALPHA/BETA FOLD FAMILY"/>
    <property type="match status" value="1"/>
</dbReference>
<dbReference type="EMBL" id="OBEA01000001">
    <property type="protein sequence ID" value="SNY39604.1"/>
    <property type="molecule type" value="Genomic_DNA"/>
</dbReference>
<evidence type="ECO:0000313" key="3">
    <source>
        <dbReference type="EMBL" id="SNY39604.1"/>
    </source>
</evidence>
<organism evidence="3 4">
    <name type="scientific">Pseudooceanicola antarcticus</name>
    <dbReference type="NCBI Taxonomy" id="1247613"/>
    <lineage>
        <taxon>Bacteria</taxon>
        <taxon>Pseudomonadati</taxon>
        <taxon>Pseudomonadota</taxon>
        <taxon>Alphaproteobacteria</taxon>
        <taxon>Rhodobacterales</taxon>
        <taxon>Paracoccaceae</taxon>
        <taxon>Pseudooceanicola</taxon>
    </lineage>
</organism>
<proteinExistence type="predicted"/>
<reference evidence="3 4" key="1">
    <citation type="submission" date="2017-09" db="EMBL/GenBank/DDBJ databases">
        <authorList>
            <person name="Ehlers B."/>
            <person name="Leendertz F.H."/>
        </authorList>
    </citation>
    <scope>NUCLEOTIDE SEQUENCE [LARGE SCALE GENOMIC DNA]</scope>
    <source>
        <strain evidence="3 4">CGMCC 1.12662</strain>
    </source>
</reference>
<sequence length="236" mass="25568">MTTLLLIPGLVSDARVWRALAEASPFPVANADVSRDTRIESMAARLLSEHPGELLLAGHSMGGRVAMEMARQAPGRVRGMILANTGHDGRKPGEEPKRLAKIALGHEDMEGLAAEWLPPMLDPARVNDAALVADLTDMVLKMGADVHERQIMALLHRPDAKPGLMQVRCPVLLITGAQDGWSPAPQHHEIAALLPHAEVHVIDGAGHFLPVERPEKMMQVIKGWFDAQFTAGQEDA</sequence>
<dbReference type="InterPro" id="IPR029058">
    <property type="entry name" value="AB_hydrolase_fold"/>
</dbReference>
<dbReference type="PRINTS" id="PR00111">
    <property type="entry name" value="ABHYDROLASE"/>
</dbReference>
<dbReference type="Proteomes" id="UP000231655">
    <property type="component" value="Unassembled WGS sequence"/>
</dbReference>
<dbReference type="Gene3D" id="3.40.50.1820">
    <property type="entry name" value="alpha/beta hydrolase"/>
    <property type="match status" value="1"/>
</dbReference>
<evidence type="ECO:0000313" key="4">
    <source>
        <dbReference type="Proteomes" id="UP000231655"/>
    </source>
</evidence>
<accession>A0A285HV81</accession>
<keyword evidence="5" id="KW-1185">Reference proteome</keyword>
<dbReference type="InterPro" id="IPR050228">
    <property type="entry name" value="Carboxylesterase_BioH"/>
</dbReference>
<evidence type="ECO:0000313" key="2">
    <source>
        <dbReference type="EMBL" id="PJE27453.1"/>
    </source>
</evidence>
<protein>
    <submittedName>
        <fullName evidence="2">Alpha/beta hydrolase</fullName>
    </submittedName>
    <submittedName>
        <fullName evidence="3">Pimeloyl-ACP methyl ester carboxylesterase</fullName>
    </submittedName>
</protein>
<keyword evidence="2" id="KW-0378">Hydrolase</keyword>
<feature type="domain" description="AB hydrolase-1" evidence="1">
    <location>
        <begin position="25"/>
        <end position="217"/>
    </location>
</feature>
<dbReference type="OrthoDB" id="5491135at2"/>
<dbReference type="Pfam" id="PF12697">
    <property type="entry name" value="Abhydrolase_6"/>
    <property type="match status" value="1"/>
</dbReference>
<dbReference type="GO" id="GO:0016787">
    <property type="term" value="F:hydrolase activity"/>
    <property type="evidence" value="ECO:0007669"/>
    <property type="project" value="UniProtKB-KW"/>
</dbReference>
<dbReference type="Proteomes" id="UP000231702">
    <property type="component" value="Unassembled WGS sequence"/>
</dbReference>
<dbReference type="InterPro" id="IPR000073">
    <property type="entry name" value="AB_hydrolase_1"/>
</dbReference>